<protein>
    <recommendedName>
        <fullName evidence="5">Dithiol-disulfide isomerase</fullName>
    </recommendedName>
</protein>
<dbReference type="eggNOG" id="COG2761">
    <property type="taxonomic scope" value="Bacteria"/>
</dbReference>
<gene>
    <name evidence="2" type="ORF">I592_00947</name>
    <name evidence="1" type="ORF">UKC_03013</name>
</gene>
<reference evidence="1 3" key="1">
    <citation type="submission" date="2013-02" db="EMBL/GenBank/DDBJ databases">
        <title>The Genome Sequence of Enterococcus gilvus ATCC BAA-350.</title>
        <authorList>
            <consortium name="The Broad Institute Genome Sequencing Platform"/>
            <consortium name="The Broad Institute Genome Sequencing Center for Infectious Disease"/>
            <person name="Earl A.M."/>
            <person name="Gilmore M.S."/>
            <person name="Lebreton F."/>
            <person name="Walker B."/>
            <person name="Young S.K."/>
            <person name="Zeng Q."/>
            <person name="Gargeya S."/>
            <person name="Fitzgerald M."/>
            <person name="Haas B."/>
            <person name="Abouelleil A."/>
            <person name="Alvarado L."/>
            <person name="Arachchi H.M."/>
            <person name="Berlin A.M."/>
            <person name="Chapman S.B."/>
            <person name="Dewar J."/>
            <person name="Goldberg J."/>
            <person name="Griggs A."/>
            <person name="Gujja S."/>
            <person name="Hansen M."/>
            <person name="Howarth C."/>
            <person name="Imamovic A."/>
            <person name="Larimer J."/>
            <person name="McCowan C."/>
            <person name="Murphy C."/>
            <person name="Neiman D."/>
            <person name="Pearson M."/>
            <person name="Priest M."/>
            <person name="Roberts A."/>
            <person name="Saif S."/>
            <person name="Shea T."/>
            <person name="Sisk P."/>
            <person name="Sykes S."/>
            <person name="Wortman J."/>
            <person name="Nusbaum C."/>
            <person name="Birren B."/>
        </authorList>
    </citation>
    <scope>NUCLEOTIDE SEQUENCE [LARGE SCALE GENOMIC DNA]</scope>
    <source>
        <strain evidence="1 3">ATCC BAA-350</strain>
    </source>
</reference>
<dbReference type="RefSeq" id="WP_010781375.1">
    <property type="nucleotide sequence ID" value="NZ_ASWH01000001.1"/>
</dbReference>
<sequence>MIEIYLFVNPIGKKCLSIEQRIIDLINKYDMKIQLRLVPIMNLNTVSEFMQRIGGSEKDIQLRTELSQEIHSAALDVKAAHLQGKKRGRDFLIELQKAVGEQKQPYSKKLAIQLFTKVGGDLEMFLEDRHSAFVQESFLTDQQIAHEMEITSHPSAVIYNYGSNCDAGIRIEGCDAIHHILDTYNTKEALLAFLEIESKHAPMRHSPDIDHHLSLI</sequence>
<dbReference type="SUPFAM" id="SSF52833">
    <property type="entry name" value="Thioredoxin-like"/>
    <property type="match status" value="1"/>
</dbReference>
<evidence type="ECO:0000313" key="2">
    <source>
        <dbReference type="EMBL" id="EOW81651.1"/>
    </source>
</evidence>
<dbReference type="InterPro" id="IPR036249">
    <property type="entry name" value="Thioredoxin-like_sf"/>
</dbReference>
<dbReference type="OrthoDB" id="2156137at2"/>
<reference evidence="2 4" key="2">
    <citation type="submission" date="2013-03" db="EMBL/GenBank/DDBJ databases">
        <title>The Genome Sequence of Enterococcus gilvus ATCC BAA-350 (PacBio/Illumina hybrid assembly).</title>
        <authorList>
            <consortium name="The Broad Institute Genomics Platform"/>
            <consortium name="The Broad Institute Genome Sequencing Center for Infectious Disease"/>
            <person name="Earl A."/>
            <person name="Russ C."/>
            <person name="Gilmore M."/>
            <person name="Surin D."/>
            <person name="Walker B."/>
            <person name="Young S."/>
            <person name="Zeng Q."/>
            <person name="Gargeya S."/>
            <person name="Fitzgerald M."/>
            <person name="Haas B."/>
            <person name="Abouelleil A."/>
            <person name="Allen A.W."/>
            <person name="Alvarado L."/>
            <person name="Arachchi H.M."/>
            <person name="Berlin A.M."/>
            <person name="Chapman S.B."/>
            <person name="Gainer-Dewar J."/>
            <person name="Goldberg J."/>
            <person name="Griggs A."/>
            <person name="Gujja S."/>
            <person name="Hansen M."/>
            <person name="Howarth C."/>
            <person name="Imamovic A."/>
            <person name="Ireland A."/>
            <person name="Larimer J."/>
            <person name="McCowan C."/>
            <person name="Murphy C."/>
            <person name="Pearson M."/>
            <person name="Poon T.W."/>
            <person name="Priest M."/>
            <person name="Roberts A."/>
            <person name="Saif S."/>
            <person name="Shea T."/>
            <person name="Sisk P."/>
            <person name="Sykes S."/>
            <person name="Wortman J."/>
            <person name="Nusbaum C."/>
            <person name="Birren B."/>
        </authorList>
    </citation>
    <scope>NUCLEOTIDE SEQUENCE [LARGE SCALE GENOMIC DNA]</scope>
    <source>
        <strain evidence="2 4">ATCC BAA-350</strain>
    </source>
</reference>
<dbReference type="Proteomes" id="UP000014160">
    <property type="component" value="Unassembled WGS sequence"/>
</dbReference>
<proteinExistence type="predicted"/>
<dbReference type="Gene3D" id="3.40.30.10">
    <property type="entry name" value="Glutaredoxin"/>
    <property type="match status" value="1"/>
</dbReference>
<dbReference type="Proteomes" id="UP000013750">
    <property type="component" value="Unassembled WGS sequence"/>
</dbReference>
<comment type="caution">
    <text evidence="1">The sequence shown here is derived from an EMBL/GenBank/DDBJ whole genome shotgun (WGS) entry which is preliminary data.</text>
</comment>
<evidence type="ECO:0000313" key="3">
    <source>
        <dbReference type="Proteomes" id="UP000013750"/>
    </source>
</evidence>
<organism evidence="1 3">
    <name type="scientific">Enterococcus gilvus ATCC BAA-350</name>
    <dbReference type="NCBI Taxonomy" id="1158614"/>
    <lineage>
        <taxon>Bacteria</taxon>
        <taxon>Bacillati</taxon>
        <taxon>Bacillota</taxon>
        <taxon>Bacilli</taxon>
        <taxon>Lactobacillales</taxon>
        <taxon>Enterococcaceae</taxon>
        <taxon>Enterococcus</taxon>
    </lineage>
</organism>
<dbReference type="EMBL" id="AJDQ01000009">
    <property type="protein sequence ID" value="EOI54972.1"/>
    <property type="molecule type" value="Genomic_DNA"/>
</dbReference>
<name>R2XY78_9ENTE</name>
<evidence type="ECO:0008006" key="5">
    <source>
        <dbReference type="Google" id="ProtNLM"/>
    </source>
</evidence>
<dbReference type="AlphaFoldDB" id="R2XY78"/>
<evidence type="ECO:0000313" key="1">
    <source>
        <dbReference type="EMBL" id="EOI54972.1"/>
    </source>
</evidence>
<accession>R2XY78</accession>
<dbReference type="PATRIC" id="fig|1158614.3.peg.3001"/>
<dbReference type="GeneID" id="301213721"/>
<evidence type="ECO:0000313" key="4">
    <source>
        <dbReference type="Proteomes" id="UP000014160"/>
    </source>
</evidence>
<keyword evidence="4" id="KW-1185">Reference proteome</keyword>
<dbReference type="HOGENOM" id="CLU_093802_2_0_9"/>
<dbReference type="EMBL" id="ASWH01000001">
    <property type="protein sequence ID" value="EOW81651.1"/>
    <property type="molecule type" value="Genomic_DNA"/>
</dbReference>
<dbReference type="Pfam" id="PF13743">
    <property type="entry name" value="Thioredoxin_5"/>
    <property type="match status" value="1"/>
</dbReference>